<dbReference type="AlphaFoldDB" id="A0A382MLF7"/>
<organism evidence="3">
    <name type="scientific">marine metagenome</name>
    <dbReference type="NCBI Taxonomy" id="408172"/>
    <lineage>
        <taxon>unclassified sequences</taxon>
        <taxon>metagenomes</taxon>
        <taxon>ecological metagenomes</taxon>
    </lineage>
</organism>
<gene>
    <name evidence="3" type="ORF">METZ01_LOCUS302677</name>
</gene>
<keyword evidence="2" id="KW-0560">Oxidoreductase</keyword>
<evidence type="ECO:0000313" key="3">
    <source>
        <dbReference type="EMBL" id="SVC49823.1"/>
    </source>
</evidence>
<dbReference type="PANTHER" id="PTHR42760">
    <property type="entry name" value="SHORT-CHAIN DEHYDROGENASES/REDUCTASES FAMILY MEMBER"/>
    <property type="match status" value="1"/>
</dbReference>
<reference evidence="3" key="1">
    <citation type="submission" date="2018-05" db="EMBL/GenBank/DDBJ databases">
        <authorList>
            <person name="Lanie J.A."/>
            <person name="Ng W.-L."/>
            <person name="Kazmierczak K.M."/>
            <person name="Andrzejewski T.M."/>
            <person name="Davidsen T.M."/>
            <person name="Wayne K.J."/>
            <person name="Tettelin H."/>
            <person name="Glass J.I."/>
            <person name="Rusch D."/>
            <person name="Podicherti R."/>
            <person name="Tsui H.-C.T."/>
            <person name="Winkler M.E."/>
        </authorList>
    </citation>
    <scope>NUCLEOTIDE SEQUENCE</scope>
</reference>
<dbReference type="PRINTS" id="PR00080">
    <property type="entry name" value="SDRFAMILY"/>
</dbReference>
<sequence>MSYDLNKIVLIAGGAGRLGKAFSRSIIDAGGSVFIIDNNEAKLLELYAELGKKNIGFQAFDITSPKGIEQSIDSCVNHFGRVDAIVNAAYPRSPGWGATLENLQPEHLFEDLNKQLGGAILLSQQVIKHFQRQGDGHLIHISSIQGIAAPKFEHYEGTSMTSPIEYSAVKSGIIAMTRWIAKYHKNKNIRVNCVSPGGILDQQPYSFLKKYRESCTSKGMLDPTDVAGTVLFLLSDQSKYINGQNIVIDDGWSL</sequence>
<dbReference type="InterPro" id="IPR036291">
    <property type="entry name" value="NAD(P)-bd_dom_sf"/>
</dbReference>
<dbReference type="InterPro" id="IPR002347">
    <property type="entry name" value="SDR_fam"/>
</dbReference>
<name>A0A382MLF7_9ZZZZ</name>
<dbReference type="PANTHER" id="PTHR42760:SF115">
    <property type="entry name" value="3-OXOACYL-[ACYL-CARRIER-PROTEIN] REDUCTASE FABG"/>
    <property type="match status" value="1"/>
</dbReference>
<accession>A0A382MLF7</accession>
<dbReference type="Gene3D" id="3.40.50.720">
    <property type="entry name" value="NAD(P)-binding Rossmann-like Domain"/>
    <property type="match status" value="1"/>
</dbReference>
<dbReference type="Pfam" id="PF13561">
    <property type="entry name" value="adh_short_C2"/>
    <property type="match status" value="1"/>
</dbReference>
<dbReference type="PRINTS" id="PR00081">
    <property type="entry name" value="GDHRDH"/>
</dbReference>
<evidence type="ECO:0008006" key="4">
    <source>
        <dbReference type="Google" id="ProtNLM"/>
    </source>
</evidence>
<comment type="similarity">
    <text evidence="1">Belongs to the short-chain dehydrogenases/reductases (SDR) family.</text>
</comment>
<evidence type="ECO:0000256" key="2">
    <source>
        <dbReference type="ARBA" id="ARBA00023002"/>
    </source>
</evidence>
<evidence type="ECO:0000256" key="1">
    <source>
        <dbReference type="ARBA" id="ARBA00006484"/>
    </source>
</evidence>
<dbReference type="EMBL" id="UINC01094517">
    <property type="protein sequence ID" value="SVC49823.1"/>
    <property type="molecule type" value="Genomic_DNA"/>
</dbReference>
<dbReference type="NCBIfam" id="NF006619">
    <property type="entry name" value="PRK09186.1"/>
    <property type="match status" value="1"/>
</dbReference>
<proteinExistence type="inferred from homology"/>
<dbReference type="SUPFAM" id="SSF51735">
    <property type="entry name" value="NAD(P)-binding Rossmann-fold domains"/>
    <property type="match status" value="1"/>
</dbReference>
<dbReference type="GO" id="GO:0016616">
    <property type="term" value="F:oxidoreductase activity, acting on the CH-OH group of donors, NAD or NADP as acceptor"/>
    <property type="evidence" value="ECO:0007669"/>
    <property type="project" value="TreeGrafter"/>
</dbReference>
<protein>
    <recommendedName>
        <fullName evidence="4">Short-chain dehydrogenase/reductase SDR</fullName>
    </recommendedName>
</protein>